<dbReference type="PANTHER" id="PTHR43214">
    <property type="entry name" value="TWO-COMPONENT RESPONSE REGULATOR"/>
    <property type="match status" value="1"/>
</dbReference>
<keyword evidence="1 3" id="KW-0597">Phosphoprotein</keyword>
<dbReference type="Pfam" id="PF00196">
    <property type="entry name" value="GerE"/>
    <property type="match status" value="1"/>
</dbReference>
<gene>
    <name evidence="6" type="ORF">JIN83_03150</name>
</gene>
<evidence type="ECO:0000259" key="5">
    <source>
        <dbReference type="PROSITE" id="PS50110"/>
    </source>
</evidence>
<dbReference type="InterPro" id="IPR011006">
    <property type="entry name" value="CheY-like_superfamily"/>
</dbReference>
<evidence type="ECO:0000259" key="4">
    <source>
        <dbReference type="PROSITE" id="PS50043"/>
    </source>
</evidence>
<comment type="caution">
    <text evidence="6">The sequence shown here is derived from an EMBL/GenBank/DDBJ whole genome shotgun (WGS) entry which is preliminary data.</text>
</comment>
<dbReference type="AlphaFoldDB" id="A0AAE2SAP6"/>
<dbReference type="SUPFAM" id="SSF52172">
    <property type="entry name" value="CheY-like"/>
    <property type="match status" value="1"/>
</dbReference>
<dbReference type="InterPro" id="IPR016032">
    <property type="entry name" value="Sig_transdc_resp-reg_C-effctor"/>
</dbReference>
<evidence type="ECO:0000313" key="6">
    <source>
        <dbReference type="EMBL" id="MBK1853942.1"/>
    </source>
</evidence>
<dbReference type="InterPro" id="IPR000792">
    <property type="entry name" value="Tscrpt_reg_LuxR_C"/>
</dbReference>
<dbReference type="CDD" id="cd17535">
    <property type="entry name" value="REC_NarL-like"/>
    <property type="match status" value="1"/>
</dbReference>
<dbReference type="PROSITE" id="PS50110">
    <property type="entry name" value="RESPONSE_REGULATORY"/>
    <property type="match status" value="1"/>
</dbReference>
<dbReference type="Proteomes" id="UP000634206">
    <property type="component" value="Unassembled WGS sequence"/>
</dbReference>
<evidence type="ECO:0000256" key="1">
    <source>
        <dbReference type="ARBA" id="ARBA00022553"/>
    </source>
</evidence>
<feature type="modified residue" description="4-aspartylphosphate" evidence="3">
    <location>
        <position position="66"/>
    </location>
</feature>
<dbReference type="PROSITE" id="PS50043">
    <property type="entry name" value="HTH_LUXR_2"/>
    <property type="match status" value="1"/>
</dbReference>
<keyword evidence="7" id="KW-1185">Reference proteome</keyword>
<dbReference type="InterPro" id="IPR058245">
    <property type="entry name" value="NreC/VraR/RcsB-like_REC"/>
</dbReference>
<dbReference type="SUPFAM" id="SSF46894">
    <property type="entry name" value="C-terminal effector domain of the bipartite response regulators"/>
    <property type="match status" value="1"/>
</dbReference>
<dbReference type="PRINTS" id="PR00038">
    <property type="entry name" value="HTHLUXR"/>
</dbReference>
<dbReference type="InterPro" id="IPR001789">
    <property type="entry name" value="Sig_transdc_resp-reg_receiver"/>
</dbReference>
<dbReference type="RefSeq" id="WP_309488550.1">
    <property type="nucleotide sequence ID" value="NZ_JAENIG010000002.1"/>
</dbReference>
<dbReference type="GO" id="GO:0000160">
    <property type="term" value="P:phosphorelay signal transduction system"/>
    <property type="evidence" value="ECO:0007669"/>
    <property type="project" value="InterPro"/>
</dbReference>
<protein>
    <submittedName>
        <fullName evidence="6">Response regulator transcription factor</fullName>
    </submittedName>
</protein>
<dbReference type="Pfam" id="PF00072">
    <property type="entry name" value="Response_reg"/>
    <property type="match status" value="1"/>
</dbReference>
<name>A0AAE2SAP6_9BACT</name>
<keyword evidence="2" id="KW-0238">DNA-binding</keyword>
<sequence>MPNTYRDTPAPVALWLIEDNAAFRSNLAEMLNSTDHIECSRDFSSCEEALESLPQCEEKPQAMLIDISLPGMSGIEGLKHILDIAPEIKCIVLTGSDKQQDVFDAICAGADGYLLKNTSMDQIVHSIQDVMEGGASLDPQVASIVLNAFPKTNALPKEHDLTEREIEVLKHLADGLIIKEISDLLQLSPHTVKFHVANTYKKLNVQSQAGAVAKGIRKGII</sequence>
<dbReference type="SMART" id="SM00421">
    <property type="entry name" value="HTH_LUXR"/>
    <property type="match status" value="1"/>
</dbReference>
<dbReference type="CDD" id="cd06170">
    <property type="entry name" value="LuxR_C_like"/>
    <property type="match status" value="1"/>
</dbReference>
<evidence type="ECO:0000256" key="2">
    <source>
        <dbReference type="ARBA" id="ARBA00023125"/>
    </source>
</evidence>
<dbReference type="InterPro" id="IPR039420">
    <property type="entry name" value="WalR-like"/>
</dbReference>
<evidence type="ECO:0000313" key="7">
    <source>
        <dbReference type="Proteomes" id="UP000634206"/>
    </source>
</evidence>
<proteinExistence type="predicted"/>
<reference evidence="6" key="1">
    <citation type="submission" date="2021-01" db="EMBL/GenBank/DDBJ databases">
        <title>Modified the classification status of verrucomicrobia.</title>
        <authorList>
            <person name="Feng X."/>
        </authorList>
    </citation>
    <scope>NUCLEOTIDE SEQUENCE</scope>
    <source>
        <strain evidence="6">5K15</strain>
    </source>
</reference>
<dbReference type="GO" id="GO:0006355">
    <property type="term" value="P:regulation of DNA-templated transcription"/>
    <property type="evidence" value="ECO:0007669"/>
    <property type="project" value="InterPro"/>
</dbReference>
<organism evidence="6 7">
    <name type="scientific">Oceaniferula flava</name>
    <dbReference type="NCBI Taxonomy" id="2800421"/>
    <lineage>
        <taxon>Bacteria</taxon>
        <taxon>Pseudomonadati</taxon>
        <taxon>Verrucomicrobiota</taxon>
        <taxon>Verrucomicrobiia</taxon>
        <taxon>Verrucomicrobiales</taxon>
        <taxon>Verrucomicrobiaceae</taxon>
        <taxon>Oceaniferula</taxon>
    </lineage>
</organism>
<feature type="domain" description="Response regulatory" evidence="5">
    <location>
        <begin position="13"/>
        <end position="131"/>
    </location>
</feature>
<dbReference type="GO" id="GO:0003677">
    <property type="term" value="F:DNA binding"/>
    <property type="evidence" value="ECO:0007669"/>
    <property type="project" value="UniProtKB-KW"/>
</dbReference>
<dbReference type="Gene3D" id="3.40.50.2300">
    <property type="match status" value="1"/>
</dbReference>
<feature type="domain" description="HTH luxR-type" evidence="4">
    <location>
        <begin position="154"/>
        <end position="219"/>
    </location>
</feature>
<dbReference type="EMBL" id="JAENIG010000002">
    <property type="protein sequence ID" value="MBK1853942.1"/>
    <property type="molecule type" value="Genomic_DNA"/>
</dbReference>
<accession>A0AAE2SAP6</accession>
<dbReference type="SMART" id="SM00448">
    <property type="entry name" value="REC"/>
    <property type="match status" value="1"/>
</dbReference>
<evidence type="ECO:0000256" key="3">
    <source>
        <dbReference type="PROSITE-ProRule" id="PRU00169"/>
    </source>
</evidence>